<proteinExistence type="predicted"/>
<dbReference type="Proteomes" id="UP000783287">
    <property type="component" value="Unassembled WGS sequence"/>
</dbReference>
<comment type="caution">
    <text evidence="4">The sequence shown here is derived from an EMBL/GenBank/DDBJ whole genome shotgun (WGS) entry which is preliminary data.</text>
</comment>
<evidence type="ECO:0000313" key="5">
    <source>
        <dbReference type="Proteomes" id="UP000783287"/>
    </source>
</evidence>
<feature type="domain" description="DUF3048" evidence="3">
    <location>
        <begin position="304"/>
        <end position="412"/>
    </location>
</feature>
<dbReference type="InterPro" id="IPR023158">
    <property type="entry name" value="YerB-like_sf"/>
</dbReference>
<reference evidence="4" key="1">
    <citation type="submission" date="2020-04" db="EMBL/GenBank/DDBJ databases">
        <authorList>
            <person name="Zhang T."/>
        </authorList>
    </citation>
    <scope>NUCLEOTIDE SEQUENCE</scope>
    <source>
        <strain evidence="4">HKST-UBA14</strain>
    </source>
</reference>
<sequence length="430" mass="48833">MAKKIKINKDELQDAVTKVEKKKSKKLKFRFIPNRKKIFQISGLIILFFAVVSGLYLFDNKDSISFLKTYARVDDSYSLLLSEAQPTDLVSFPPPAQVRDKENPINGILLTSDEYEVLLKKHPIAMTVNNHESARPQHGLTQADTVLEVLAEGGITRYVPIFYQNQDVAKIGPIRSLRYYMIEFASGYNDAIILHHGWAGFDNAPWENYTERTDARGAVWRWGIKNVQTAGSTYRDLEKANRSGYVHSLYTGFDLVNPEVERLASAGNWELGGDGIEALTFKFDDKLEDRGDFNEVEITFLSLASNAYKSSFKYDKATNTYLRSIAGKADIDALNNQQIAPKNVVIEWHNYQDAQDGHSRLIIDMIAEDKVTILRDGKVIEGTWKKDCRLCRTKYFDAEGNEIPLNRGQIWIVVAVKVGDREVSNVNFIE</sequence>
<dbReference type="InterPro" id="IPR035328">
    <property type="entry name" value="DUF3048_C"/>
</dbReference>
<evidence type="ECO:0000259" key="2">
    <source>
        <dbReference type="Pfam" id="PF11258"/>
    </source>
</evidence>
<evidence type="ECO:0000256" key="1">
    <source>
        <dbReference type="SAM" id="Phobius"/>
    </source>
</evidence>
<keyword evidence="1" id="KW-0472">Membrane</keyword>
<protein>
    <submittedName>
        <fullName evidence="4">DUF3048 domain-containing protein</fullName>
    </submittedName>
</protein>
<dbReference type="Gene3D" id="3.50.90.10">
    <property type="entry name" value="YerB-like"/>
    <property type="match status" value="1"/>
</dbReference>
<dbReference type="SUPFAM" id="SSF159774">
    <property type="entry name" value="YerB-like"/>
    <property type="match status" value="1"/>
</dbReference>
<name>A0A955L662_9BACT</name>
<reference evidence="4" key="2">
    <citation type="journal article" date="2021" name="Microbiome">
        <title>Successional dynamics and alternative stable states in a saline activated sludge microbial community over 9 years.</title>
        <authorList>
            <person name="Wang Y."/>
            <person name="Ye J."/>
            <person name="Ju F."/>
            <person name="Liu L."/>
            <person name="Boyd J.A."/>
            <person name="Deng Y."/>
            <person name="Parks D.H."/>
            <person name="Jiang X."/>
            <person name="Yin X."/>
            <person name="Woodcroft B.J."/>
            <person name="Tyson G.W."/>
            <person name="Hugenholtz P."/>
            <person name="Polz M.F."/>
            <person name="Zhang T."/>
        </authorList>
    </citation>
    <scope>NUCLEOTIDE SEQUENCE</scope>
    <source>
        <strain evidence="4">HKST-UBA14</strain>
    </source>
</reference>
<feature type="domain" description="DUF3048" evidence="2">
    <location>
        <begin position="118"/>
        <end position="208"/>
    </location>
</feature>
<gene>
    <name evidence="4" type="ORF">KC909_05195</name>
</gene>
<dbReference type="InterPro" id="IPR021416">
    <property type="entry name" value="DUF3048_N"/>
</dbReference>
<evidence type="ECO:0000259" key="3">
    <source>
        <dbReference type="Pfam" id="PF17479"/>
    </source>
</evidence>
<keyword evidence="1" id="KW-1133">Transmembrane helix</keyword>
<dbReference type="Pfam" id="PF11258">
    <property type="entry name" value="DUF3048"/>
    <property type="match status" value="1"/>
</dbReference>
<dbReference type="Pfam" id="PF17479">
    <property type="entry name" value="DUF3048_C"/>
    <property type="match status" value="1"/>
</dbReference>
<organism evidence="4 5">
    <name type="scientific">Candidatus Dojkabacteria bacterium</name>
    <dbReference type="NCBI Taxonomy" id="2099670"/>
    <lineage>
        <taxon>Bacteria</taxon>
        <taxon>Candidatus Dojkabacteria</taxon>
    </lineage>
</organism>
<feature type="transmembrane region" description="Helical" evidence="1">
    <location>
        <begin position="38"/>
        <end position="58"/>
    </location>
</feature>
<dbReference type="EMBL" id="JAGQLK010000123">
    <property type="protein sequence ID" value="MCA9383737.1"/>
    <property type="molecule type" value="Genomic_DNA"/>
</dbReference>
<evidence type="ECO:0000313" key="4">
    <source>
        <dbReference type="EMBL" id="MCA9383737.1"/>
    </source>
</evidence>
<accession>A0A955L662</accession>
<keyword evidence="1" id="KW-0812">Transmembrane</keyword>
<dbReference type="AlphaFoldDB" id="A0A955L662"/>